<sequence length="157" mass="17800">MALTQVVERMLGLGKPSGGLVRDCFTSLLEASVRLRQMQEGKEEDDGETENDDDEEEIEDYEEESETEEHEETEEEFLDRYAKAAVALETGTVIEEGDEEDQDHETELGSLAGVDQRRVVLLLIEKYHHVLIQGQALPMQLIQSLLYAYPECGLYFG</sequence>
<evidence type="ECO:0000313" key="2">
    <source>
        <dbReference type="EMBL" id="KAB1213777.1"/>
    </source>
</evidence>
<name>A0A6A1VPB5_9ROSI</name>
<evidence type="ECO:0000256" key="1">
    <source>
        <dbReference type="SAM" id="MobiDB-lite"/>
    </source>
</evidence>
<gene>
    <name evidence="2" type="ORF">CJ030_MR5G021909</name>
</gene>
<dbReference type="Proteomes" id="UP000516437">
    <property type="component" value="Chromosome 5"/>
</dbReference>
<evidence type="ECO:0000313" key="3">
    <source>
        <dbReference type="Proteomes" id="UP000516437"/>
    </source>
</evidence>
<keyword evidence="3" id="KW-1185">Reference proteome</keyword>
<dbReference type="EMBL" id="RXIC02000023">
    <property type="protein sequence ID" value="KAB1213777.1"/>
    <property type="molecule type" value="Genomic_DNA"/>
</dbReference>
<reference evidence="2 3" key="1">
    <citation type="journal article" date="2019" name="Plant Biotechnol. J.">
        <title>The red bayberry genome and genetic basis of sex determination.</title>
        <authorList>
            <person name="Jia H.M."/>
            <person name="Jia H.J."/>
            <person name="Cai Q.L."/>
            <person name="Wang Y."/>
            <person name="Zhao H.B."/>
            <person name="Yang W.F."/>
            <person name="Wang G.Y."/>
            <person name="Li Y.H."/>
            <person name="Zhan D.L."/>
            <person name="Shen Y.T."/>
            <person name="Niu Q.F."/>
            <person name="Chang L."/>
            <person name="Qiu J."/>
            <person name="Zhao L."/>
            <person name="Xie H.B."/>
            <person name="Fu W.Y."/>
            <person name="Jin J."/>
            <person name="Li X.W."/>
            <person name="Jiao Y."/>
            <person name="Zhou C.C."/>
            <person name="Tu T."/>
            <person name="Chai C.Y."/>
            <person name="Gao J.L."/>
            <person name="Fan L.J."/>
            <person name="van de Weg E."/>
            <person name="Wang J.Y."/>
            <person name="Gao Z.S."/>
        </authorList>
    </citation>
    <scope>NUCLEOTIDE SEQUENCE [LARGE SCALE GENOMIC DNA]</scope>
    <source>
        <tissue evidence="2">Leaves</tissue>
    </source>
</reference>
<protein>
    <submittedName>
        <fullName evidence="2">Uncharacterized protein</fullName>
    </submittedName>
</protein>
<accession>A0A6A1VPB5</accession>
<comment type="caution">
    <text evidence="2">The sequence shown here is derived from an EMBL/GenBank/DDBJ whole genome shotgun (WGS) entry which is preliminary data.</text>
</comment>
<dbReference type="AlphaFoldDB" id="A0A6A1VPB5"/>
<organism evidence="2 3">
    <name type="scientific">Morella rubra</name>
    <name type="common">Chinese bayberry</name>
    <dbReference type="NCBI Taxonomy" id="262757"/>
    <lineage>
        <taxon>Eukaryota</taxon>
        <taxon>Viridiplantae</taxon>
        <taxon>Streptophyta</taxon>
        <taxon>Embryophyta</taxon>
        <taxon>Tracheophyta</taxon>
        <taxon>Spermatophyta</taxon>
        <taxon>Magnoliopsida</taxon>
        <taxon>eudicotyledons</taxon>
        <taxon>Gunneridae</taxon>
        <taxon>Pentapetalae</taxon>
        <taxon>rosids</taxon>
        <taxon>fabids</taxon>
        <taxon>Fagales</taxon>
        <taxon>Myricaceae</taxon>
        <taxon>Morella</taxon>
    </lineage>
</organism>
<feature type="region of interest" description="Disordered" evidence="1">
    <location>
        <begin position="36"/>
        <end position="77"/>
    </location>
</feature>
<feature type="compositionally biased region" description="Acidic residues" evidence="1">
    <location>
        <begin position="42"/>
        <end position="77"/>
    </location>
</feature>
<proteinExistence type="predicted"/>